<dbReference type="AlphaFoldDB" id="A0A6H5HVB8"/>
<accession>A0A6H5HVB8</accession>
<reference evidence="2 3" key="1">
    <citation type="submission" date="2020-02" db="EMBL/GenBank/DDBJ databases">
        <authorList>
            <person name="Ferguson B K."/>
        </authorList>
    </citation>
    <scope>NUCLEOTIDE SEQUENCE [LARGE SCALE GENOMIC DNA]</scope>
</reference>
<evidence type="ECO:0000256" key="1">
    <source>
        <dbReference type="SAM" id="Coils"/>
    </source>
</evidence>
<evidence type="ECO:0000313" key="3">
    <source>
        <dbReference type="Proteomes" id="UP000479190"/>
    </source>
</evidence>
<proteinExistence type="predicted"/>
<dbReference type="SUPFAM" id="SSF48371">
    <property type="entry name" value="ARM repeat"/>
    <property type="match status" value="1"/>
</dbReference>
<organism evidence="2 3">
    <name type="scientific">Trichogramma brassicae</name>
    <dbReference type="NCBI Taxonomy" id="86971"/>
    <lineage>
        <taxon>Eukaryota</taxon>
        <taxon>Metazoa</taxon>
        <taxon>Ecdysozoa</taxon>
        <taxon>Arthropoda</taxon>
        <taxon>Hexapoda</taxon>
        <taxon>Insecta</taxon>
        <taxon>Pterygota</taxon>
        <taxon>Neoptera</taxon>
        <taxon>Endopterygota</taxon>
        <taxon>Hymenoptera</taxon>
        <taxon>Apocrita</taxon>
        <taxon>Proctotrupomorpha</taxon>
        <taxon>Chalcidoidea</taxon>
        <taxon>Trichogrammatidae</taxon>
        <taxon>Trichogramma</taxon>
    </lineage>
</organism>
<feature type="coiled-coil region" evidence="1">
    <location>
        <begin position="589"/>
        <end position="616"/>
    </location>
</feature>
<gene>
    <name evidence="2" type="ORF">TBRA_LOCUS1426</name>
</gene>
<dbReference type="OrthoDB" id="381190at2759"/>
<dbReference type="Gene3D" id="1.25.10.10">
    <property type="entry name" value="Leucine-rich Repeat Variant"/>
    <property type="match status" value="1"/>
</dbReference>
<keyword evidence="1" id="KW-0175">Coiled coil</keyword>
<dbReference type="InterPro" id="IPR011989">
    <property type="entry name" value="ARM-like"/>
</dbReference>
<keyword evidence="3" id="KW-1185">Reference proteome</keyword>
<dbReference type="InterPro" id="IPR016024">
    <property type="entry name" value="ARM-type_fold"/>
</dbReference>
<dbReference type="EMBL" id="CADCXV010000313">
    <property type="protein sequence ID" value="CAB0029388.1"/>
    <property type="molecule type" value="Genomic_DNA"/>
</dbReference>
<evidence type="ECO:0000313" key="2">
    <source>
        <dbReference type="EMBL" id="CAB0029388.1"/>
    </source>
</evidence>
<protein>
    <submittedName>
        <fullName evidence="2">Uncharacterized protein</fullName>
    </submittedName>
</protein>
<name>A0A6H5HVB8_9HYME</name>
<dbReference type="Proteomes" id="UP000479190">
    <property type="component" value="Unassembled WGS sequence"/>
</dbReference>
<sequence length="844" mass="97892">MNADFIKLLMEFINEFNYWCKDDKINRFLLSKLPRLLEKFLKFGDENNSQKILEIIQLYHDYFAKGAFGQMTHLSLIQCFNCIIENRALASLVNDNVVLNQDIFTTFLKSPYYLVRYECIKYLQSIFSTKNISNLWKQDYFIKFKVAVYEIFLVDRELTDQAKSEERELRSVSAMQFLATVICSKSSFQSQALFMMLQIIVEKSISKKKVTKMLELIESTNKSPRSIVVQNINYLIDSWCQETDKNFEDFPYYFFYCDNEYTFLERYIKFIFPALIRQQRIEDAQEIAKKLNYSFEIIFKHCCVNIIPWALIDSSNVLERMQNNENEFESIGKFDSLIKENLQNVMIQMVLRLHDLDHFYLTFETTVNLPASDPPHYEVAAINLGFRKLMKVVAGGAPQSVFLIVIKRKPSTIQKILLFLTRNIYFAHICEYRAKAVHQYVYFCTRIIDLLKEPCSDPVASYFIRDISCTLLNLAKEDDEIVANMCLTYLHTFLKSLMPSRSNEIGKILSTCVKILGPMIEEKNKQQKVTKVLDLLLKESRPLLTFAISSLGSIPKSFRDENSTERTFQSVYENLVHFLDSNDEKSCSIDNLQTLKQQLSSNHGDLEKLYEELEMTQGFAEDCESSVLHRLIYRLIRLTESTDIDLALEAAKCLGILGPADLGTMILHPQETQRRESAQKADLLTLKICESLSELVVSSDIDMRVASSDALHAILESVWAIDVYRKMDDLSDTDMSDGCRAQAALAQFSHEQYIVITDYMMSPQFESLKECINYSRNVLSKDLKNHHDLDVRKAVSLSNRQISNDSIEVQNLHNDQAMYLTIAIRYSIINYFERSCKEFPCSSE</sequence>